<organism evidence="11 12">
    <name type="scientific">Agromyces atrinae</name>
    <dbReference type="NCBI Taxonomy" id="592376"/>
    <lineage>
        <taxon>Bacteria</taxon>
        <taxon>Bacillati</taxon>
        <taxon>Actinomycetota</taxon>
        <taxon>Actinomycetes</taxon>
        <taxon>Micrococcales</taxon>
        <taxon>Microbacteriaceae</taxon>
        <taxon>Agromyces</taxon>
    </lineage>
</organism>
<dbReference type="InterPro" id="IPR036259">
    <property type="entry name" value="MFS_trans_sf"/>
</dbReference>
<feature type="transmembrane region" description="Helical" evidence="9">
    <location>
        <begin position="269"/>
        <end position="285"/>
    </location>
</feature>
<keyword evidence="5 9" id="KW-0812">Transmembrane</keyword>
<evidence type="ECO:0000256" key="4">
    <source>
        <dbReference type="ARBA" id="ARBA00022475"/>
    </source>
</evidence>
<accession>A0A4Q2M569</accession>
<dbReference type="EMBL" id="SDPM01000003">
    <property type="protein sequence ID" value="RXZ87069.1"/>
    <property type="molecule type" value="Genomic_DNA"/>
</dbReference>
<feature type="transmembrane region" description="Helical" evidence="9">
    <location>
        <begin position="241"/>
        <end position="263"/>
    </location>
</feature>
<evidence type="ECO:0000256" key="2">
    <source>
        <dbReference type="ARBA" id="ARBA00007520"/>
    </source>
</evidence>
<name>A0A4Q2M569_9MICO</name>
<feature type="transmembrane region" description="Helical" evidence="9">
    <location>
        <begin position="177"/>
        <end position="196"/>
    </location>
</feature>
<dbReference type="CDD" id="cd17502">
    <property type="entry name" value="MFS_Azr1_MDR_like"/>
    <property type="match status" value="1"/>
</dbReference>
<feature type="transmembrane region" description="Helical" evidence="9">
    <location>
        <begin position="440"/>
        <end position="458"/>
    </location>
</feature>
<dbReference type="PRINTS" id="PR01036">
    <property type="entry name" value="TCRTETB"/>
</dbReference>
<keyword evidence="6 9" id="KW-1133">Transmembrane helix</keyword>
<keyword evidence="7 9" id="KW-0472">Membrane</keyword>
<evidence type="ECO:0000256" key="9">
    <source>
        <dbReference type="SAM" id="Phobius"/>
    </source>
</evidence>
<dbReference type="Proteomes" id="UP000292686">
    <property type="component" value="Unassembled WGS sequence"/>
</dbReference>
<gene>
    <name evidence="11" type="ORF">ESP50_08440</name>
</gene>
<keyword evidence="3" id="KW-0813">Transport</keyword>
<evidence type="ECO:0000256" key="8">
    <source>
        <dbReference type="SAM" id="MobiDB-lite"/>
    </source>
</evidence>
<feature type="domain" description="Major facilitator superfamily (MFS) profile" evidence="10">
    <location>
        <begin position="51"/>
        <end position="501"/>
    </location>
</feature>
<reference evidence="11 12" key="1">
    <citation type="submission" date="2019-01" db="EMBL/GenBank/DDBJ databases">
        <title>Agromyces.</title>
        <authorList>
            <person name="Li J."/>
        </authorList>
    </citation>
    <scope>NUCLEOTIDE SEQUENCE [LARGE SCALE GENOMIC DNA]</scope>
    <source>
        <strain evidence="11 12">DSM 23870</strain>
    </source>
</reference>
<dbReference type="InterPro" id="IPR011701">
    <property type="entry name" value="MFS"/>
</dbReference>
<dbReference type="PANTHER" id="PTHR23501:SF191">
    <property type="entry name" value="VACUOLAR BASIC AMINO ACID TRANSPORTER 4"/>
    <property type="match status" value="1"/>
</dbReference>
<dbReference type="SUPFAM" id="SSF103473">
    <property type="entry name" value="MFS general substrate transporter"/>
    <property type="match status" value="1"/>
</dbReference>
<feature type="transmembrane region" description="Helical" evidence="9">
    <location>
        <begin position="85"/>
        <end position="104"/>
    </location>
</feature>
<feature type="transmembrane region" description="Helical" evidence="9">
    <location>
        <begin position="202"/>
        <end position="221"/>
    </location>
</feature>
<dbReference type="PROSITE" id="PS50850">
    <property type="entry name" value="MFS"/>
    <property type="match status" value="1"/>
</dbReference>
<dbReference type="Gene3D" id="1.20.1250.20">
    <property type="entry name" value="MFS general substrate transporter like domains"/>
    <property type="match status" value="1"/>
</dbReference>
<keyword evidence="4" id="KW-1003">Cell membrane</keyword>
<comment type="similarity">
    <text evidence="2">Belongs to the major facilitator superfamily. TCR/Tet family.</text>
</comment>
<protein>
    <submittedName>
        <fullName evidence="11">MFS transporter</fullName>
    </submittedName>
</protein>
<dbReference type="Gene3D" id="1.20.1720.10">
    <property type="entry name" value="Multidrug resistance protein D"/>
    <property type="match status" value="1"/>
</dbReference>
<comment type="subcellular location">
    <subcellularLocation>
        <location evidence="1">Cell inner membrane</location>
        <topology evidence="1">Multi-pass membrane protein</topology>
    </subcellularLocation>
</comment>
<feature type="transmembrane region" description="Helical" evidence="9">
    <location>
        <begin position="470"/>
        <end position="495"/>
    </location>
</feature>
<dbReference type="Pfam" id="PF07690">
    <property type="entry name" value="MFS_1"/>
    <property type="match status" value="2"/>
</dbReference>
<keyword evidence="12" id="KW-1185">Reference proteome</keyword>
<evidence type="ECO:0000256" key="1">
    <source>
        <dbReference type="ARBA" id="ARBA00004429"/>
    </source>
</evidence>
<dbReference type="InterPro" id="IPR020846">
    <property type="entry name" value="MFS_dom"/>
</dbReference>
<proteinExistence type="inferred from homology"/>
<dbReference type="AlphaFoldDB" id="A0A4Q2M569"/>
<evidence type="ECO:0000256" key="3">
    <source>
        <dbReference type="ARBA" id="ARBA00022448"/>
    </source>
</evidence>
<comment type="caution">
    <text evidence="11">The sequence shown here is derived from an EMBL/GenBank/DDBJ whole genome shotgun (WGS) entry which is preliminary data.</text>
</comment>
<feature type="transmembrane region" description="Helical" evidence="9">
    <location>
        <begin position="51"/>
        <end position="73"/>
    </location>
</feature>
<evidence type="ECO:0000313" key="11">
    <source>
        <dbReference type="EMBL" id="RXZ87069.1"/>
    </source>
</evidence>
<feature type="transmembrane region" description="Helical" evidence="9">
    <location>
        <begin position="393"/>
        <end position="419"/>
    </location>
</feature>
<feature type="compositionally biased region" description="Polar residues" evidence="8">
    <location>
        <begin position="1"/>
        <end position="10"/>
    </location>
</feature>
<dbReference type="GO" id="GO:0005886">
    <property type="term" value="C:plasma membrane"/>
    <property type="evidence" value="ECO:0007669"/>
    <property type="project" value="UniProtKB-SubCell"/>
</dbReference>
<dbReference type="OrthoDB" id="7375466at2"/>
<feature type="transmembrane region" description="Helical" evidence="9">
    <location>
        <begin position="141"/>
        <end position="165"/>
    </location>
</feature>
<sequence length="528" mass="55750">MHDTLRSPTDTRPCHPIGNAHGPRALHPEGSRRRVNSQKLSVGFRSDRGPILISLMLATGLIAIEATILATAVPTIVRDLGGFTQFPWLFSIYLLAQAVSVPIYSKLADTLGRKPIILFGIGLFLIGSIFCGFAWDMTSLIAFRAIQGLGAGAVLPIAIVIAGDIYTVAERAKAQGYLASVWAISSVVGPSLGGVFAQFLTWRWIFFINIPLCLIAAYVLWRNHHETIEHRRHRIDYAGAVLLTLSLTLLILAVLEGGLAWAWNSWQSIGAFTLGGLLLIAFVFVERRAAEPIIPLGLFRRRLIVTTSLISVGIGAILIGLTSYVPTFLEAALHVEPIVSGLAVAALTLGWPISASQSGRLYLRIGFRATAFIGLAITVVGAIALFVTAPAESVAAVAISCFVVGLGMGLVATPTLVAAQASVDWRERGVVTGTNMFARSAGSAVGVAIFGAIANAIIADAGRGDTFEPAIVAGANAVFLAVAISAVVTFVFALAMPKVSAADVEHRDPATDDAGPRDPSTDDASRPF</sequence>
<evidence type="ECO:0000259" key="10">
    <source>
        <dbReference type="PROSITE" id="PS50850"/>
    </source>
</evidence>
<evidence type="ECO:0000256" key="7">
    <source>
        <dbReference type="ARBA" id="ARBA00023136"/>
    </source>
</evidence>
<feature type="transmembrane region" description="Helical" evidence="9">
    <location>
        <begin position="305"/>
        <end position="325"/>
    </location>
</feature>
<feature type="region of interest" description="Disordered" evidence="8">
    <location>
        <begin position="1"/>
        <end position="30"/>
    </location>
</feature>
<feature type="transmembrane region" description="Helical" evidence="9">
    <location>
        <begin position="331"/>
        <end position="353"/>
    </location>
</feature>
<evidence type="ECO:0000256" key="5">
    <source>
        <dbReference type="ARBA" id="ARBA00022692"/>
    </source>
</evidence>
<evidence type="ECO:0000313" key="12">
    <source>
        <dbReference type="Proteomes" id="UP000292686"/>
    </source>
</evidence>
<feature type="region of interest" description="Disordered" evidence="8">
    <location>
        <begin position="505"/>
        <end position="528"/>
    </location>
</feature>
<feature type="transmembrane region" description="Helical" evidence="9">
    <location>
        <begin position="116"/>
        <end position="135"/>
    </location>
</feature>
<feature type="transmembrane region" description="Helical" evidence="9">
    <location>
        <begin position="365"/>
        <end position="387"/>
    </location>
</feature>
<dbReference type="PANTHER" id="PTHR23501">
    <property type="entry name" value="MAJOR FACILITATOR SUPERFAMILY"/>
    <property type="match status" value="1"/>
</dbReference>
<evidence type="ECO:0000256" key="6">
    <source>
        <dbReference type="ARBA" id="ARBA00022989"/>
    </source>
</evidence>
<dbReference type="GO" id="GO:0022857">
    <property type="term" value="F:transmembrane transporter activity"/>
    <property type="evidence" value="ECO:0007669"/>
    <property type="project" value="InterPro"/>
</dbReference>
<dbReference type="FunFam" id="1.20.1720.10:FF:000004">
    <property type="entry name" value="EmrB/QacA family drug resistance transporter"/>
    <property type="match status" value="1"/>
</dbReference>